<comment type="subcellular location">
    <subcellularLocation>
        <location evidence="1 13">Cytoplasm</location>
    </subcellularLocation>
</comment>
<evidence type="ECO:0000256" key="5">
    <source>
        <dbReference type="ARBA" id="ARBA00022759"/>
    </source>
</evidence>
<dbReference type="InterPro" id="IPR004612">
    <property type="entry name" value="Resolv_RecU"/>
</dbReference>
<dbReference type="PIRSF" id="PIRSF037785">
    <property type="entry name" value="RecU"/>
    <property type="match status" value="1"/>
</dbReference>
<name>A0ABT2Y5Z2_9MOLU</name>
<evidence type="ECO:0000256" key="7">
    <source>
        <dbReference type="ARBA" id="ARBA00022801"/>
    </source>
</evidence>
<dbReference type="InterPro" id="IPR011335">
    <property type="entry name" value="Restrct_endonuc-II-like"/>
</dbReference>
<evidence type="ECO:0000256" key="4">
    <source>
        <dbReference type="ARBA" id="ARBA00022723"/>
    </source>
</evidence>
<evidence type="ECO:0000256" key="9">
    <source>
        <dbReference type="ARBA" id="ARBA00023172"/>
    </source>
</evidence>
<sequence>MAINYPNPKKTTTKLINRANLGMTLEGDIEATNQFYLDKQRAVIYKKPTPVQVVTVSYPARNKAKITEAYYKTPSTTDFNGVYKGYYIDFDAKETSSKTSIPLKNIPEHQIIHLKRIVDAGGIGFMIVYFSVYNEYYYLPFDVLYEHYLSSINGGRKSITYETFKTLAYPIKFGFNPRIDYLKIIDDIIIPSLS</sequence>
<proteinExistence type="inferred from homology"/>
<protein>
    <recommendedName>
        <fullName evidence="12 13">Holliday junction resolvase RecU</fullName>
        <ecNumber evidence="13">3.1.21.10</ecNumber>
    </recommendedName>
    <alternativeName>
        <fullName evidence="13">Recombination protein U homolog</fullName>
    </alternativeName>
</protein>
<dbReference type="Proteomes" id="UP001177160">
    <property type="component" value="Unassembled WGS sequence"/>
</dbReference>
<comment type="catalytic activity">
    <reaction evidence="13">
        <text>Endonucleolytic cleavage at a junction such as a reciprocal single-stranded crossover between two homologous DNA duplexes (Holliday junction).</text>
        <dbReference type="EC" id="3.1.21.10"/>
    </reaction>
</comment>
<feature type="site" description="Transition state stabilizer" evidence="13">
    <location>
        <position position="93"/>
    </location>
</feature>
<keyword evidence="6 13" id="KW-0227">DNA damage</keyword>
<dbReference type="Gene3D" id="3.40.1350.10">
    <property type="match status" value="1"/>
</dbReference>
<reference evidence="14" key="1">
    <citation type="submission" date="2022-09" db="EMBL/GenBank/DDBJ databases">
        <title>Novel Mycoplasma species identified in domestic and wild animals.</title>
        <authorList>
            <person name="Volokhov D.V."/>
            <person name="Furtak V.A."/>
            <person name="Zagorodnyaya T.A."/>
        </authorList>
    </citation>
    <scope>NUCLEOTIDE SEQUENCE</scope>
    <source>
        <strain evidence="14">Oakley</strain>
    </source>
</reference>
<dbReference type="EC" id="3.1.21.10" evidence="13"/>
<evidence type="ECO:0000313" key="14">
    <source>
        <dbReference type="EMBL" id="MCV2232162.1"/>
    </source>
</evidence>
<evidence type="ECO:0000256" key="1">
    <source>
        <dbReference type="ARBA" id="ARBA00004496"/>
    </source>
</evidence>
<keyword evidence="5 13" id="KW-0255">Endonuclease</keyword>
<comment type="caution">
    <text evidence="14">The sequence shown here is derived from an EMBL/GenBank/DDBJ whole genome shotgun (WGS) entry which is preliminary data.</text>
</comment>
<dbReference type="SUPFAM" id="SSF52980">
    <property type="entry name" value="Restriction endonuclease-like"/>
    <property type="match status" value="1"/>
</dbReference>
<dbReference type="NCBIfam" id="NF002581">
    <property type="entry name" value="PRK02234.1-2"/>
    <property type="match status" value="1"/>
</dbReference>
<gene>
    <name evidence="13 14" type="primary">recU</name>
    <name evidence="14" type="ORF">N7548_04900</name>
</gene>
<dbReference type="NCBIfam" id="TIGR00648">
    <property type="entry name" value="recU"/>
    <property type="match status" value="1"/>
</dbReference>
<keyword evidence="3 13" id="KW-0540">Nuclease</keyword>
<evidence type="ECO:0000256" key="13">
    <source>
        <dbReference type="HAMAP-Rule" id="MF_00130"/>
    </source>
</evidence>
<keyword evidence="8 13" id="KW-0460">Magnesium</keyword>
<keyword evidence="2 13" id="KW-0963">Cytoplasm</keyword>
<keyword evidence="7 13" id="KW-0378">Hydrolase</keyword>
<keyword evidence="9 13" id="KW-0233">DNA recombination</keyword>
<dbReference type="RefSeq" id="WP_263608343.1">
    <property type="nucleotide sequence ID" value="NZ_JAOVQM010000003.1"/>
</dbReference>
<evidence type="ECO:0000256" key="2">
    <source>
        <dbReference type="ARBA" id="ARBA00022490"/>
    </source>
</evidence>
<dbReference type="HAMAP" id="MF_00130">
    <property type="entry name" value="RecU"/>
    <property type="match status" value="1"/>
</dbReference>
<evidence type="ECO:0000256" key="6">
    <source>
        <dbReference type="ARBA" id="ARBA00022763"/>
    </source>
</evidence>
<keyword evidence="4 13" id="KW-0479">Metal-binding</keyword>
<evidence type="ECO:0000256" key="12">
    <source>
        <dbReference type="ARBA" id="ARBA00029523"/>
    </source>
</evidence>
<comment type="similarity">
    <text evidence="11 13">Belongs to the RecU family.</text>
</comment>
<accession>A0ABT2Y5Z2</accession>
<keyword evidence="10 13" id="KW-0234">DNA repair</keyword>
<dbReference type="Pfam" id="PF03838">
    <property type="entry name" value="RecU"/>
    <property type="match status" value="1"/>
</dbReference>
<feature type="binding site" evidence="13">
    <location>
        <position position="76"/>
    </location>
    <ligand>
        <name>Mg(2+)</name>
        <dbReference type="ChEBI" id="CHEBI:18420"/>
    </ligand>
</feature>
<feature type="binding site" evidence="13">
    <location>
        <position position="110"/>
    </location>
    <ligand>
        <name>Mg(2+)</name>
        <dbReference type="ChEBI" id="CHEBI:18420"/>
    </ligand>
</feature>
<keyword evidence="15" id="KW-1185">Reference proteome</keyword>
<evidence type="ECO:0000256" key="10">
    <source>
        <dbReference type="ARBA" id="ARBA00023204"/>
    </source>
</evidence>
<evidence type="ECO:0000256" key="3">
    <source>
        <dbReference type="ARBA" id="ARBA00022722"/>
    </source>
</evidence>
<dbReference type="EMBL" id="JAOVQM010000003">
    <property type="protein sequence ID" value="MCV2232162.1"/>
    <property type="molecule type" value="Genomic_DNA"/>
</dbReference>
<dbReference type="CDD" id="cd22354">
    <property type="entry name" value="RecU-like"/>
    <property type="match status" value="1"/>
</dbReference>
<feature type="binding site" evidence="13">
    <location>
        <position position="78"/>
    </location>
    <ligand>
        <name>Mg(2+)</name>
        <dbReference type="ChEBI" id="CHEBI:18420"/>
    </ligand>
</feature>
<comment type="cofactor">
    <cofactor evidence="13">
        <name>Mg(2+)</name>
        <dbReference type="ChEBI" id="CHEBI:18420"/>
    </cofactor>
    <text evidence="13">Binds 1 Mg(2+) ion per subunit.</text>
</comment>
<organism evidence="14 15">
    <name type="scientific">Paracholeplasma manati</name>
    <dbReference type="NCBI Taxonomy" id="591373"/>
    <lineage>
        <taxon>Bacteria</taxon>
        <taxon>Bacillati</taxon>
        <taxon>Mycoplasmatota</taxon>
        <taxon>Mollicutes</taxon>
        <taxon>Acholeplasmatales</taxon>
        <taxon>Acholeplasmataceae</taxon>
        <taxon>Paracholeplasma</taxon>
    </lineage>
</organism>
<evidence type="ECO:0000313" key="15">
    <source>
        <dbReference type="Proteomes" id="UP001177160"/>
    </source>
</evidence>
<feature type="binding site" evidence="13">
    <location>
        <position position="91"/>
    </location>
    <ligand>
        <name>Mg(2+)</name>
        <dbReference type="ChEBI" id="CHEBI:18420"/>
    </ligand>
</feature>
<dbReference type="InterPro" id="IPR011856">
    <property type="entry name" value="tRNA_endonuc-like_dom_sf"/>
</dbReference>
<dbReference type="NCBIfam" id="NF002584">
    <property type="entry name" value="PRK02234.1-5"/>
    <property type="match status" value="1"/>
</dbReference>
<evidence type="ECO:0000256" key="11">
    <source>
        <dbReference type="ARBA" id="ARBA00023447"/>
    </source>
</evidence>
<comment type="function">
    <text evidence="13">Endonuclease that resolves Holliday junction intermediates in genetic recombination. Cleaves mobile four-strand junctions by introducing symmetrical nicks in paired strands. Promotes annealing of linear ssDNA with homologous dsDNA. Required for DNA repair, homologous recombination and chromosome segregation.</text>
</comment>
<evidence type="ECO:0000256" key="8">
    <source>
        <dbReference type="ARBA" id="ARBA00022842"/>
    </source>
</evidence>